<dbReference type="EMBL" id="VUNJ01000009">
    <property type="protein sequence ID" value="MST92275.1"/>
    <property type="molecule type" value="Genomic_DNA"/>
</dbReference>
<dbReference type="EMBL" id="WMZR01000008">
    <property type="protein sequence ID" value="MTS51388.1"/>
    <property type="molecule type" value="Genomic_DNA"/>
</dbReference>
<keyword evidence="12" id="KW-1185">Reference proteome</keyword>
<dbReference type="EMBL" id="JXXK01000016">
    <property type="protein sequence ID" value="KJF39531.1"/>
    <property type="molecule type" value="Genomic_DNA"/>
</dbReference>
<dbReference type="Proteomes" id="UP000449193">
    <property type="component" value="Unassembled WGS sequence"/>
</dbReference>
<dbReference type="Gene3D" id="1.20.58.1000">
    <property type="entry name" value="Metal-sensitive repressor, helix protomer"/>
    <property type="match status" value="1"/>
</dbReference>
<dbReference type="GeneID" id="42857217"/>
<accession>A0A0W7TQ00</accession>
<evidence type="ECO:0000313" key="9">
    <source>
        <dbReference type="EMBL" id="MST92275.1"/>
    </source>
</evidence>
<dbReference type="RefSeq" id="WP_009325409.1">
    <property type="nucleotide sequence ID" value="NZ_CAOJUJ010000015.1"/>
</dbReference>
<evidence type="ECO:0000313" key="15">
    <source>
        <dbReference type="Proteomes" id="UP000449193"/>
    </source>
</evidence>
<evidence type="ECO:0000256" key="2">
    <source>
        <dbReference type="ARBA" id="ARBA00011738"/>
    </source>
</evidence>
<evidence type="ECO:0000313" key="10">
    <source>
        <dbReference type="EMBL" id="MTS26827.1"/>
    </source>
</evidence>
<protein>
    <recommendedName>
        <fullName evidence="5">Copper-sensing transcriptional repressor CsoR</fullName>
    </recommendedName>
    <alternativeName>
        <fullName evidence="6">Copper-sensitive operon repressor</fullName>
    </alternativeName>
</protein>
<accession>A0A0D8IYZ8</accession>
<evidence type="ECO:0000256" key="6">
    <source>
        <dbReference type="ARBA" id="ARBA00041544"/>
    </source>
</evidence>
<evidence type="ECO:0000313" key="12">
    <source>
        <dbReference type="Proteomes" id="UP000032483"/>
    </source>
</evidence>
<dbReference type="CDD" id="cd10159">
    <property type="entry name" value="CsoR-like_DUF156_2"/>
    <property type="match status" value="1"/>
</dbReference>
<keyword evidence="4" id="KW-0479">Metal-binding</keyword>
<dbReference type="AlphaFoldDB" id="A0A0D8IYZ8"/>
<evidence type="ECO:0000313" key="11">
    <source>
        <dbReference type="EMBL" id="MTS51388.1"/>
    </source>
</evidence>
<evidence type="ECO:0000256" key="1">
    <source>
        <dbReference type="ARBA" id="ARBA00004496"/>
    </source>
</evidence>
<dbReference type="GO" id="GO:0003677">
    <property type="term" value="F:DNA binding"/>
    <property type="evidence" value="ECO:0007669"/>
    <property type="project" value="InterPro"/>
</dbReference>
<reference evidence="15 16" key="3">
    <citation type="journal article" date="2019" name="Nat. Med.">
        <title>A library of human gut bacterial isolates paired with longitudinal multiomics data enables mechanistic microbiome research.</title>
        <authorList>
            <person name="Poyet M."/>
            <person name="Groussin M."/>
            <person name="Gibbons S.M."/>
            <person name="Avila-Pacheco J."/>
            <person name="Jiang X."/>
            <person name="Kearney S.M."/>
            <person name="Perrotta A.R."/>
            <person name="Berdy B."/>
            <person name="Zhao S."/>
            <person name="Lieberman T.D."/>
            <person name="Swanson P.K."/>
            <person name="Smith M."/>
            <person name="Roesemann S."/>
            <person name="Alexander J.E."/>
            <person name="Rich S.A."/>
            <person name="Livny J."/>
            <person name="Vlamakis H."/>
            <person name="Clish C."/>
            <person name="Bullock K."/>
            <person name="Deik A."/>
            <person name="Scott J."/>
            <person name="Pierce K.A."/>
            <person name="Xavier R.J."/>
            <person name="Alm E.J."/>
        </authorList>
    </citation>
    <scope>NUCLEOTIDE SEQUENCE [LARGE SCALE GENOMIC DNA]</scope>
    <source>
        <strain evidence="10 16">BIOML-A4</strain>
        <strain evidence="11 15">BIOML-A7</strain>
    </source>
</reference>
<evidence type="ECO:0000256" key="4">
    <source>
        <dbReference type="ARBA" id="ARBA00022723"/>
    </source>
</evidence>
<dbReference type="EMBL" id="WMZU01000007">
    <property type="protein sequence ID" value="MTS26827.1"/>
    <property type="molecule type" value="Genomic_DNA"/>
</dbReference>
<evidence type="ECO:0000313" key="13">
    <source>
        <dbReference type="Proteomes" id="UP000053433"/>
    </source>
</evidence>
<dbReference type="PANTHER" id="PTHR33677:SF4">
    <property type="entry name" value="COPPER-SENSING TRANSCRIPTIONAL REPRESSOR CSOR"/>
    <property type="match status" value="1"/>
</dbReference>
<dbReference type="InterPro" id="IPR003735">
    <property type="entry name" value="Metal_Tscrpt_repr"/>
</dbReference>
<dbReference type="Proteomes" id="UP000053433">
    <property type="component" value="Unassembled WGS sequence"/>
</dbReference>
<proteinExistence type="predicted"/>
<gene>
    <name evidence="8" type="ORF">ASJ35_11065</name>
    <name evidence="9" type="ORF">FYJ76_10050</name>
    <name evidence="11" type="ORF">GMD52_07520</name>
    <name evidence="10" type="ORF">GMD59_05940</name>
    <name evidence="7" type="ORF">TQ39_11570</name>
</gene>
<keyword evidence="3" id="KW-0963">Cytoplasm</keyword>
<dbReference type="InterPro" id="IPR038390">
    <property type="entry name" value="Metal_Tscrpt_repr_sf"/>
</dbReference>
<evidence type="ECO:0000256" key="3">
    <source>
        <dbReference type="ARBA" id="ARBA00022490"/>
    </source>
</evidence>
<comment type="caution">
    <text evidence="7">The sequence shown here is derived from an EMBL/GenBank/DDBJ whole genome shotgun (WGS) entry which is preliminary data.</text>
</comment>
<dbReference type="Proteomes" id="UP000032483">
    <property type="component" value="Unassembled WGS sequence"/>
</dbReference>
<dbReference type="PANTHER" id="PTHR33677">
    <property type="entry name" value="TRANSCRIPTIONAL REPRESSOR FRMR-RELATED"/>
    <property type="match status" value="1"/>
</dbReference>
<evidence type="ECO:0000313" key="8">
    <source>
        <dbReference type="EMBL" id="KUE75917.1"/>
    </source>
</evidence>
<organism evidence="7 12">
    <name type="scientific">Ruthenibacterium lactatiformans</name>
    <dbReference type="NCBI Taxonomy" id="1550024"/>
    <lineage>
        <taxon>Bacteria</taxon>
        <taxon>Bacillati</taxon>
        <taxon>Bacillota</taxon>
        <taxon>Clostridia</taxon>
        <taxon>Eubacteriales</taxon>
        <taxon>Oscillospiraceae</taxon>
        <taxon>Ruthenibacterium</taxon>
    </lineage>
</organism>
<evidence type="ECO:0000313" key="14">
    <source>
        <dbReference type="Proteomes" id="UP000431913"/>
    </source>
</evidence>
<dbReference type="PATRIC" id="fig|1550024.3.peg.2640"/>
<dbReference type="Proteomes" id="UP000472755">
    <property type="component" value="Unassembled WGS sequence"/>
</dbReference>
<evidence type="ECO:0000313" key="16">
    <source>
        <dbReference type="Proteomes" id="UP000472755"/>
    </source>
</evidence>
<dbReference type="GO" id="GO:0046872">
    <property type="term" value="F:metal ion binding"/>
    <property type="evidence" value="ECO:0007669"/>
    <property type="project" value="UniProtKB-KW"/>
</dbReference>
<comment type="subunit">
    <text evidence="2">Homodimer.</text>
</comment>
<evidence type="ECO:0000313" key="7">
    <source>
        <dbReference type="EMBL" id="KJF39531.1"/>
    </source>
</evidence>
<dbReference type="Pfam" id="PF02583">
    <property type="entry name" value="Trns_repr_metal"/>
    <property type="match status" value="1"/>
</dbReference>
<dbReference type="GO" id="GO:0045892">
    <property type="term" value="P:negative regulation of DNA-templated transcription"/>
    <property type="evidence" value="ECO:0007669"/>
    <property type="project" value="UniProtKB-ARBA"/>
</dbReference>
<dbReference type="GO" id="GO:0005737">
    <property type="term" value="C:cytoplasm"/>
    <property type="evidence" value="ECO:0007669"/>
    <property type="project" value="UniProtKB-SubCell"/>
</dbReference>
<name>A0A0D8IYZ8_9FIRM</name>
<evidence type="ECO:0000256" key="5">
    <source>
        <dbReference type="ARBA" id="ARBA00039938"/>
    </source>
</evidence>
<reference evidence="9 14" key="4">
    <citation type="submission" date="2019-08" db="EMBL/GenBank/DDBJ databases">
        <title>In-depth cultivation of the pig gut microbiome towards novel bacterial diversity and tailored functional studies.</title>
        <authorList>
            <person name="Wylensek D."/>
            <person name="Hitch T.C.A."/>
            <person name="Clavel T."/>
        </authorList>
    </citation>
    <scope>NUCLEOTIDE SEQUENCE [LARGE SCALE GENOMIC DNA]</scope>
    <source>
        <strain evidence="9 14">WCA3-601-WT-6J</strain>
    </source>
</reference>
<dbReference type="Proteomes" id="UP000431913">
    <property type="component" value="Unassembled WGS sequence"/>
</dbReference>
<comment type="subcellular location">
    <subcellularLocation>
        <location evidence="1">Cytoplasm</location>
    </subcellularLocation>
</comment>
<reference evidence="8 13" key="2">
    <citation type="submission" date="2015-10" db="EMBL/GenBank/DDBJ databases">
        <title>A novel member of the family Ruminococcaceae isolated from human faeces.</title>
        <authorList>
            <person name="Shkoporov A.N."/>
            <person name="Chaplin A.V."/>
            <person name="Motuzova O.V."/>
            <person name="Kafarskaia L.I."/>
            <person name="Efimov B.A."/>
        </authorList>
    </citation>
    <scope>NUCLEOTIDE SEQUENCE [LARGE SCALE GENOMIC DNA]</scope>
    <source>
        <strain evidence="8 13">668</strain>
    </source>
</reference>
<reference evidence="7" key="1">
    <citation type="submission" date="2015-02" db="EMBL/GenBank/DDBJ databases">
        <title>A novel member of the family Ruminococcaceae isolated from human feces.</title>
        <authorList>
            <person name="Shkoporov A.N."/>
            <person name="Chaplin A.V."/>
            <person name="Motuzova O.V."/>
            <person name="Kafarskaia L.I."/>
            <person name="Khokhlova E.V."/>
            <person name="Efimov B.A."/>
        </authorList>
    </citation>
    <scope>NUCLEOTIDE SEQUENCE [LARGE SCALE GENOMIC DNA]</scope>
    <source>
        <strain evidence="7">585-1</strain>
    </source>
</reference>
<dbReference type="EMBL" id="LMUA01000014">
    <property type="protein sequence ID" value="KUE75917.1"/>
    <property type="molecule type" value="Genomic_DNA"/>
</dbReference>
<sequence>MRADKQTVTRLLKTARGQLDGILAMVENDRYCVDISNQVMATQSILTKANKEILKAHIGGCVQEAFESGDPALQAEKMDEVLALVDKLGR</sequence>